<organism evidence="2 3">
    <name type="scientific">Byssothecium circinans</name>
    <dbReference type="NCBI Taxonomy" id="147558"/>
    <lineage>
        <taxon>Eukaryota</taxon>
        <taxon>Fungi</taxon>
        <taxon>Dikarya</taxon>
        <taxon>Ascomycota</taxon>
        <taxon>Pezizomycotina</taxon>
        <taxon>Dothideomycetes</taxon>
        <taxon>Pleosporomycetidae</taxon>
        <taxon>Pleosporales</taxon>
        <taxon>Massarineae</taxon>
        <taxon>Massarinaceae</taxon>
        <taxon>Byssothecium</taxon>
    </lineage>
</organism>
<evidence type="ECO:0000256" key="1">
    <source>
        <dbReference type="SAM" id="Coils"/>
    </source>
</evidence>
<reference evidence="2" key="1">
    <citation type="journal article" date="2020" name="Stud. Mycol.">
        <title>101 Dothideomycetes genomes: a test case for predicting lifestyles and emergence of pathogens.</title>
        <authorList>
            <person name="Haridas S."/>
            <person name="Albert R."/>
            <person name="Binder M."/>
            <person name="Bloem J."/>
            <person name="Labutti K."/>
            <person name="Salamov A."/>
            <person name="Andreopoulos B."/>
            <person name="Baker S."/>
            <person name="Barry K."/>
            <person name="Bills G."/>
            <person name="Bluhm B."/>
            <person name="Cannon C."/>
            <person name="Castanera R."/>
            <person name="Culley D."/>
            <person name="Daum C."/>
            <person name="Ezra D."/>
            <person name="Gonzalez J."/>
            <person name="Henrissat B."/>
            <person name="Kuo A."/>
            <person name="Liang C."/>
            <person name="Lipzen A."/>
            <person name="Lutzoni F."/>
            <person name="Magnuson J."/>
            <person name="Mondo S."/>
            <person name="Nolan M."/>
            <person name="Ohm R."/>
            <person name="Pangilinan J."/>
            <person name="Park H.-J."/>
            <person name="Ramirez L."/>
            <person name="Alfaro M."/>
            <person name="Sun H."/>
            <person name="Tritt A."/>
            <person name="Yoshinaga Y."/>
            <person name="Zwiers L.-H."/>
            <person name="Turgeon B."/>
            <person name="Goodwin S."/>
            <person name="Spatafora J."/>
            <person name="Crous P."/>
            <person name="Grigoriev I."/>
        </authorList>
    </citation>
    <scope>NUCLEOTIDE SEQUENCE</scope>
    <source>
        <strain evidence="2">CBS 675.92</strain>
    </source>
</reference>
<keyword evidence="3" id="KW-1185">Reference proteome</keyword>
<dbReference type="AlphaFoldDB" id="A0A6A5U006"/>
<name>A0A6A5U006_9PLEO</name>
<dbReference type="EMBL" id="ML976987">
    <property type="protein sequence ID" value="KAF1958221.1"/>
    <property type="molecule type" value="Genomic_DNA"/>
</dbReference>
<sequence length="151" mass="16851">MSQAVLQQVLVAQSSEHERQQLARLDPFFETFPEPINCHHRDVVIGEKRAADDSELDVEEERRKRIKVEHDAQEAEHKAEQAQLEAAQAQRELEQARRELADVKASIQAGGSVSNEVQKLQAELENMRKALASKNGIGEDDGAMMRGLGVA</sequence>
<proteinExistence type="predicted"/>
<evidence type="ECO:0000313" key="3">
    <source>
        <dbReference type="Proteomes" id="UP000800035"/>
    </source>
</evidence>
<keyword evidence="1" id="KW-0175">Coiled coil</keyword>
<gene>
    <name evidence="2" type="ORF">CC80DRAFT_503007</name>
</gene>
<evidence type="ECO:0000313" key="2">
    <source>
        <dbReference type="EMBL" id="KAF1958221.1"/>
    </source>
</evidence>
<feature type="coiled-coil region" evidence="1">
    <location>
        <begin position="56"/>
        <end position="137"/>
    </location>
</feature>
<accession>A0A6A5U006</accession>
<protein>
    <submittedName>
        <fullName evidence="2">Uncharacterized protein</fullName>
    </submittedName>
</protein>
<dbReference type="Proteomes" id="UP000800035">
    <property type="component" value="Unassembled WGS sequence"/>
</dbReference>